<dbReference type="EMBL" id="AGNL01039471">
    <property type="protein sequence ID" value="EJK52648.1"/>
    <property type="molecule type" value="Genomic_DNA"/>
</dbReference>
<name>K0RG07_THAOC</name>
<comment type="caution">
    <text evidence="2">The sequence shown here is derived from an EMBL/GenBank/DDBJ whole genome shotgun (WGS) entry which is preliminary data.</text>
</comment>
<accession>K0RG07</accession>
<feature type="compositionally biased region" description="Basic residues" evidence="1">
    <location>
        <begin position="35"/>
        <end position="49"/>
    </location>
</feature>
<protein>
    <submittedName>
        <fullName evidence="2">Uncharacterized protein</fullName>
    </submittedName>
</protein>
<evidence type="ECO:0000313" key="2">
    <source>
        <dbReference type="EMBL" id="EJK52648.1"/>
    </source>
</evidence>
<dbReference type="AlphaFoldDB" id="K0RG07"/>
<reference evidence="2 3" key="1">
    <citation type="journal article" date="2012" name="Genome Biol.">
        <title>Genome and low-iron response of an oceanic diatom adapted to chronic iron limitation.</title>
        <authorList>
            <person name="Lommer M."/>
            <person name="Specht M."/>
            <person name="Roy A.S."/>
            <person name="Kraemer L."/>
            <person name="Andreson R."/>
            <person name="Gutowska M.A."/>
            <person name="Wolf J."/>
            <person name="Bergner S.V."/>
            <person name="Schilhabel M.B."/>
            <person name="Klostermeier U.C."/>
            <person name="Beiko R.G."/>
            <person name="Rosenstiel P."/>
            <person name="Hippler M."/>
            <person name="Laroche J."/>
        </authorList>
    </citation>
    <scope>NUCLEOTIDE SEQUENCE [LARGE SCALE GENOMIC DNA]</scope>
    <source>
        <strain evidence="2 3">CCMP1005</strain>
    </source>
</reference>
<feature type="region of interest" description="Disordered" evidence="1">
    <location>
        <begin position="35"/>
        <end position="66"/>
    </location>
</feature>
<dbReference type="Proteomes" id="UP000266841">
    <property type="component" value="Unassembled WGS sequence"/>
</dbReference>
<gene>
    <name evidence="2" type="ORF">THAOC_28059</name>
</gene>
<evidence type="ECO:0000256" key="1">
    <source>
        <dbReference type="SAM" id="MobiDB-lite"/>
    </source>
</evidence>
<keyword evidence="3" id="KW-1185">Reference proteome</keyword>
<proteinExistence type="predicted"/>
<sequence>MQRADASPFTCRACRAGCSRRVPSRRLEIPRIRTRAQRGHSKRASHRPRGGVGRNKSVYPVGLGFGRQRPQPEVVTRLGLLMRQSTSGMGDEGGPWRGERESNDQLRGCNVLDLSSPCNFSVQRAATLAGWAVQGGERLAETRGNLEPMKQ</sequence>
<organism evidence="2 3">
    <name type="scientific">Thalassiosira oceanica</name>
    <name type="common">Marine diatom</name>
    <dbReference type="NCBI Taxonomy" id="159749"/>
    <lineage>
        <taxon>Eukaryota</taxon>
        <taxon>Sar</taxon>
        <taxon>Stramenopiles</taxon>
        <taxon>Ochrophyta</taxon>
        <taxon>Bacillariophyta</taxon>
        <taxon>Coscinodiscophyceae</taxon>
        <taxon>Thalassiosirophycidae</taxon>
        <taxon>Thalassiosirales</taxon>
        <taxon>Thalassiosiraceae</taxon>
        <taxon>Thalassiosira</taxon>
    </lineage>
</organism>
<feature type="region of interest" description="Disordered" evidence="1">
    <location>
        <begin position="82"/>
        <end position="102"/>
    </location>
</feature>
<evidence type="ECO:0000313" key="3">
    <source>
        <dbReference type="Proteomes" id="UP000266841"/>
    </source>
</evidence>